<dbReference type="GO" id="GO:0005525">
    <property type="term" value="F:GTP binding"/>
    <property type="evidence" value="ECO:0007669"/>
    <property type="project" value="UniProtKB-KW"/>
</dbReference>
<evidence type="ECO:0000313" key="17">
    <source>
        <dbReference type="EMBL" id="TWT80875.1"/>
    </source>
</evidence>
<dbReference type="GO" id="GO:0005829">
    <property type="term" value="C:cytosol"/>
    <property type="evidence" value="ECO:0007669"/>
    <property type="project" value="TreeGrafter"/>
</dbReference>
<accession>A0A5C5Z0R1</accession>
<dbReference type="AlphaFoldDB" id="A0A5C5Z0R1"/>
<feature type="binding site" evidence="15">
    <location>
        <position position="258"/>
    </location>
    <ligand>
        <name>Zn(2+)</name>
        <dbReference type="ChEBI" id="CHEBI:29105"/>
        <note>catalytic</note>
    </ligand>
</feature>
<organism evidence="17 18">
    <name type="scientific">Novipirellula herctigrandis</name>
    <dbReference type="NCBI Taxonomy" id="2527986"/>
    <lineage>
        <taxon>Bacteria</taxon>
        <taxon>Pseudomonadati</taxon>
        <taxon>Planctomycetota</taxon>
        <taxon>Planctomycetia</taxon>
        <taxon>Pirellulales</taxon>
        <taxon>Pirellulaceae</taxon>
        <taxon>Novipirellula</taxon>
    </lineage>
</organism>
<dbReference type="GO" id="GO:0009231">
    <property type="term" value="P:riboflavin biosynthetic process"/>
    <property type="evidence" value="ECO:0007669"/>
    <property type="project" value="UniProtKB-UniRule"/>
</dbReference>
<dbReference type="GO" id="GO:0008686">
    <property type="term" value="F:3,4-dihydroxy-2-butanone-4-phosphate synthase activity"/>
    <property type="evidence" value="ECO:0007669"/>
    <property type="project" value="UniProtKB-EC"/>
</dbReference>
<keyword evidence="8 15" id="KW-0479">Metal-binding</keyword>
<dbReference type="Proteomes" id="UP000315010">
    <property type="component" value="Unassembled WGS sequence"/>
</dbReference>
<dbReference type="Pfam" id="PF00925">
    <property type="entry name" value="GTP_cyclohydro2"/>
    <property type="match status" value="1"/>
</dbReference>
<dbReference type="Gene3D" id="3.40.50.10990">
    <property type="entry name" value="GTP cyclohydrolase II"/>
    <property type="match status" value="1"/>
</dbReference>
<keyword evidence="11 15" id="KW-0862">Zinc</keyword>
<keyword evidence="10 15" id="KW-0378">Hydrolase</keyword>
<gene>
    <name evidence="17" type="primary">ribBA</name>
    <name evidence="15" type="synonym">ribA</name>
    <name evidence="17" type="ORF">CA13_23210</name>
</gene>
<evidence type="ECO:0000256" key="15">
    <source>
        <dbReference type="HAMAP-Rule" id="MF_00179"/>
    </source>
</evidence>
<dbReference type="UniPathway" id="UPA00275">
    <property type="reaction ID" value="UER00399"/>
</dbReference>
<dbReference type="Gene3D" id="3.90.870.10">
    <property type="entry name" value="DHBP synthase"/>
    <property type="match status" value="1"/>
</dbReference>
<keyword evidence="18" id="KW-1185">Reference proteome</keyword>
<evidence type="ECO:0000256" key="12">
    <source>
        <dbReference type="ARBA" id="ARBA00023134"/>
    </source>
</evidence>
<evidence type="ECO:0000256" key="11">
    <source>
        <dbReference type="ARBA" id="ARBA00022833"/>
    </source>
</evidence>
<feature type="domain" description="GTP cyclohydrolase II" evidence="16">
    <location>
        <begin position="208"/>
        <end position="375"/>
    </location>
</feature>
<dbReference type="HAMAP" id="MF_00179">
    <property type="entry name" value="RibA"/>
    <property type="match status" value="1"/>
</dbReference>
<protein>
    <recommendedName>
        <fullName evidence="15">GTP cyclohydrolase-2</fullName>
        <ecNumber evidence="15">3.5.4.25</ecNumber>
    </recommendedName>
    <alternativeName>
        <fullName evidence="15">GTP cyclohydrolase II</fullName>
    </alternativeName>
</protein>
<comment type="similarity">
    <text evidence="6">In the C-terminal section; belongs to the GTP cyclohydrolase II family.</text>
</comment>
<evidence type="ECO:0000256" key="3">
    <source>
        <dbReference type="ARBA" id="ARBA00004853"/>
    </source>
</evidence>
<feature type="binding site" evidence="15">
    <location>
        <begin position="253"/>
        <end position="257"/>
    </location>
    <ligand>
        <name>GTP</name>
        <dbReference type="ChEBI" id="CHEBI:37565"/>
    </ligand>
</feature>
<evidence type="ECO:0000256" key="5">
    <source>
        <dbReference type="ARBA" id="ARBA00005520"/>
    </source>
</evidence>
<comment type="pathway">
    <text evidence="3 15">Cofactor biosynthesis; riboflavin biosynthesis; 5-amino-6-(D-ribitylamino)uracil from GTP: step 1/4.</text>
</comment>
<dbReference type="PIRSF" id="PIRSF001259">
    <property type="entry name" value="RibA"/>
    <property type="match status" value="1"/>
</dbReference>
<comment type="cofactor">
    <cofactor evidence="15">
        <name>Zn(2+)</name>
        <dbReference type="ChEBI" id="CHEBI:29105"/>
    </cofactor>
    <text evidence="15">Binds 1 zinc ion per subunit.</text>
</comment>
<evidence type="ECO:0000256" key="6">
    <source>
        <dbReference type="ARBA" id="ARBA00008976"/>
    </source>
</evidence>
<dbReference type="GO" id="GO:0003935">
    <property type="term" value="F:GTP cyclohydrolase II activity"/>
    <property type="evidence" value="ECO:0007669"/>
    <property type="project" value="UniProtKB-UniRule"/>
</dbReference>
<feature type="active site" description="Nucleophile" evidence="15">
    <location>
        <position position="332"/>
    </location>
</feature>
<dbReference type="InterPro" id="IPR017945">
    <property type="entry name" value="DHBP_synth_RibB-like_a/b_dom"/>
</dbReference>
<dbReference type="PANTHER" id="PTHR21327">
    <property type="entry name" value="GTP CYCLOHYDROLASE II-RELATED"/>
    <property type="match status" value="1"/>
</dbReference>
<dbReference type="EC" id="3.5.4.25" evidence="15"/>
<dbReference type="NCBIfam" id="TIGR00505">
    <property type="entry name" value="ribA"/>
    <property type="match status" value="1"/>
</dbReference>
<comment type="pathway">
    <text evidence="4">Cofactor biosynthesis; riboflavin biosynthesis; 2-hydroxy-3-oxobutyl phosphate from D-ribulose 5-phosphate: step 1/1.</text>
</comment>
<comment type="catalytic activity">
    <reaction evidence="1">
        <text>D-ribulose 5-phosphate = (2S)-2-hydroxy-3-oxobutyl phosphate + formate + H(+)</text>
        <dbReference type="Rhea" id="RHEA:18457"/>
        <dbReference type="ChEBI" id="CHEBI:15378"/>
        <dbReference type="ChEBI" id="CHEBI:15740"/>
        <dbReference type="ChEBI" id="CHEBI:58121"/>
        <dbReference type="ChEBI" id="CHEBI:58830"/>
        <dbReference type="EC" id="4.1.99.12"/>
    </reaction>
</comment>
<comment type="caution">
    <text evidence="17">The sequence shown here is derived from an EMBL/GenBank/DDBJ whole genome shotgun (WGS) entry which is preliminary data.</text>
</comment>
<dbReference type="NCBIfam" id="TIGR00506">
    <property type="entry name" value="ribB"/>
    <property type="match status" value="1"/>
</dbReference>
<comment type="similarity">
    <text evidence="5">In the N-terminal section; belongs to the DHBP synthase family.</text>
</comment>
<evidence type="ECO:0000256" key="9">
    <source>
        <dbReference type="ARBA" id="ARBA00022741"/>
    </source>
</evidence>
<dbReference type="SUPFAM" id="SSF142695">
    <property type="entry name" value="RibA-like"/>
    <property type="match status" value="1"/>
</dbReference>
<dbReference type="CDD" id="cd00641">
    <property type="entry name" value="GTP_cyclohydro2"/>
    <property type="match status" value="1"/>
</dbReference>
<comment type="catalytic activity">
    <reaction evidence="14 15">
        <text>GTP + 4 H2O = 2,5-diamino-6-hydroxy-4-(5-phosphoribosylamino)-pyrimidine + formate + 2 phosphate + 3 H(+)</text>
        <dbReference type="Rhea" id="RHEA:23704"/>
        <dbReference type="ChEBI" id="CHEBI:15377"/>
        <dbReference type="ChEBI" id="CHEBI:15378"/>
        <dbReference type="ChEBI" id="CHEBI:15740"/>
        <dbReference type="ChEBI" id="CHEBI:37565"/>
        <dbReference type="ChEBI" id="CHEBI:43474"/>
        <dbReference type="ChEBI" id="CHEBI:58614"/>
        <dbReference type="EC" id="3.5.4.25"/>
    </reaction>
</comment>
<keyword evidence="12 15" id="KW-0342">GTP-binding</keyword>
<evidence type="ECO:0000256" key="4">
    <source>
        <dbReference type="ARBA" id="ARBA00004904"/>
    </source>
</evidence>
<feature type="binding site" evidence="15">
    <location>
        <position position="274"/>
    </location>
    <ligand>
        <name>GTP</name>
        <dbReference type="ChEBI" id="CHEBI:37565"/>
    </ligand>
</feature>
<feature type="binding site" evidence="15">
    <location>
        <position position="269"/>
    </location>
    <ligand>
        <name>Zn(2+)</name>
        <dbReference type="ChEBI" id="CHEBI:29105"/>
        <note>catalytic</note>
    </ligand>
</feature>
<dbReference type="PANTHER" id="PTHR21327:SF18">
    <property type="entry name" value="3,4-DIHYDROXY-2-BUTANONE 4-PHOSPHATE SYNTHASE"/>
    <property type="match status" value="1"/>
</dbReference>
<dbReference type="RefSeq" id="WP_146396181.1">
    <property type="nucleotide sequence ID" value="NZ_SJPJ01000001.1"/>
</dbReference>
<sequence>MAIELNSVTEAVEAIRRGEVIIVVDAEDRENEGDFVCAAEKATPEVVNFMLSGRGQLCVSILPEVCKRLELQPIVANNDAPLKTAFMTPVDIRTARTGITAAEKSETILRMTVDSASAKEFVRPGHVYPLLAKQGGVLRRAGHTEAAVDLARMAGLKPAGVVCEVLDESGDRASRDGLASIAKKHNLKIISIEQLIAHRRVSEKLISRAAETSLPTMYGEFRIVVYSVEYEGQQPIALFCGDLTAPGPAPLVRMHSSCFTGDLIASLRCDCGDQLHMALEMISKEGRGALVYLPQEGRGIGLAQKIRAYALQDKGLDTVEANHALGFKADMRDYGIGLQILKDLGLSDMRLLTNNPKKVEAFNLRGFDLKVVDQVALVSEANDHNKRYLDTKREKMGHLLPPA</sequence>
<evidence type="ECO:0000313" key="18">
    <source>
        <dbReference type="Proteomes" id="UP000315010"/>
    </source>
</evidence>
<evidence type="ECO:0000256" key="14">
    <source>
        <dbReference type="ARBA" id="ARBA00049295"/>
    </source>
</evidence>
<dbReference type="EMBL" id="SJPJ01000001">
    <property type="protein sequence ID" value="TWT80875.1"/>
    <property type="molecule type" value="Genomic_DNA"/>
</dbReference>
<dbReference type="GO" id="GO:0008270">
    <property type="term" value="F:zinc ion binding"/>
    <property type="evidence" value="ECO:0007669"/>
    <property type="project" value="UniProtKB-UniRule"/>
</dbReference>
<dbReference type="InterPro" id="IPR032677">
    <property type="entry name" value="GTP_cyclohydro_II"/>
</dbReference>
<evidence type="ECO:0000256" key="7">
    <source>
        <dbReference type="ARBA" id="ARBA00022619"/>
    </source>
</evidence>
<feature type="binding site" evidence="15">
    <location>
        <position position="318"/>
    </location>
    <ligand>
        <name>GTP</name>
        <dbReference type="ChEBI" id="CHEBI:37565"/>
    </ligand>
</feature>
<keyword evidence="9 15" id="KW-0547">Nucleotide-binding</keyword>
<dbReference type="SUPFAM" id="SSF55821">
    <property type="entry name" value="YrdC/RibB"/>
    <property type="match status" value="1"/>
</dbReference>
<evidence type="ECO:0000256" key="8">
    <source>
        <dbReference type="ARBA" id="ARBA00022723"/>
    </source>
</evidence>
<dbReference type="InterPro" id="IPR036144">
    <property type="entry name" value="RibA-like_sf"/>
</dbReference>
<comment type="function">
    <text evidence="2">Catalyzes the conversion of D-ribulose 5-phosphate to formate and 3,4-dihydroxy-2-butanone 4-phosphate.</text>
</comment>
<feature type="binding site" evidence="15">
    <location>
        <position position="358"/>
    </location>
    <ligand>
        <name>GTP</name>
        <dbReference type="ChEBI" id="CHEBI:37565"/>
    </ligand>
</feature>
<evidence type="ECO:0000256" key="13">
    <source>
        <dbReference type="ARBA" id="ARBA00043932"/>
    </source>
</evidence>
<evidence type="ECO:0000259" key="16">
    <source>
        <dbReference type="Pfam" id="PF00925"/>
    </source>
</evidence>
<evidence type="ECO:0000256" key="1">
    <source>
        <dbReference type="ARBA" id="ARBA00000141"/>
    </source>
</evidence>
<evidence type="ECO:0000256" key="10">
    <source>
        <dbReference type="ARBA" id="ARBA00022801"/>
    </source>
</evidence>
<dbReference type="InterPro" id="IPR000422">
    <property type="entry name" value="DHBP_synthase_RibB"/>
</dbReference>
<dbReference type="OrthoDB" id="9793111at2"/>
<feature type="active site" description="Proton acceptor" evidence="15">
    <location>
        <position position="330"/>
    </location>
</feature>
<evidence type="ECO:0000256" key="2">
    <source>
        <dbReference type="ARBA" id="ARBA00002284"/>
    </source>
</evidence>
<feature type="binding site" evidence="15">
    <location>
        <position position="353"/>
    </location>
    <ligand>
        <name>GTP</name>
        <dbReference type="ChEBI" id="CHEBI:37565"/>
    </ligand>
</feature>
<proteinExistence type="inferred from homology"/>
<name>A0A5C5Z0R1_9BACT</name>
<feature type="binding site" evidence="15">
    <location>
        <begin position="296"/>
        <end position="298"/>
    </location>
    <ligand>
        <name>GTP</name>
        <dbReference type="ChEBI" id="CHEBI:37565"/>
    </ligand>
</feature>
<dbReference type="FunFam" id="3.40.50.10990:FF:000001">
    <property type="entry name" value="Riboflavin biosynthesis protein RibBA"/>
    <property type="match status" value="1"/>
</dbReference>
<comment type="function">
    <text evidence="13 15">Catalyzes the conversion of GTP to 2,5-diamino-6-ribosylamino-4(3H)-pyrimidinone 5'-phosphate (DARP), formate and pyrophosphate.</text>
</comment>
<comment type="similarity">
    <text evidence="15">Belongs to the GTP cyclohydrolase II family.</text>
</comment>
<dbReference type="Pfam" id="PF00926">
    <property type="entry name" value="DHBP_synthase"/>
    <property type="match status" value="1"/>
</dbReference>
<dbReference type="InterPro" id="IPR000926">
    <property type="entry name" value="RibA"/>
</dbReference>
<feature type="binding site" evidence="15">
    <location>
        <position position="271"/>
    </location>
    <ligand>
        <name>Zn(2+)</name>
        <dbReference type="ChEBI" id="CHEBI:29105"/>
        <note>catalytic</note>
    </ligand>
</feature>
<reference evidence="17 18" key="1">
    <citation type="submission" date="2019-02" db="EMBL/GenBank/DDBJ databases">
        <title>Deep-cultivation of Planctomycetes and their phenomic and genomic characterization uncovers novel biology.</title>
        <authorList>
            <person name="Wiegand S."/>
            <person name="Jogler M."/>
            <person name="Boedeker C."/>
            <person name="Pinto D."/>
            <person name="Vollmers J."/>
            <person name="Rivas-Marin E."/>
            <person name="Kohn T."/>
            <person name="Peeters S.H."/>
            <person name="Heuer A."/>
            <person name="Rast P."/>
            <person name="Oberbeckmann S."/>
            <person name="Bunk B."/>
            <person name="Jeske O."/>
            <person name="Meyerdierks A."/>
            <person name="Storesund J.E."/>
            <person name="Kallscheuer N."/>
            <person name="Luecker S."/>
            <person name="Lage O.M."/>
            <person name="Pohl T."/>
            <person name="Merkel B.J."/>
            <person name="Hornburger P."/>
            <person name="Mueller R.-W."/>
            <person name="Bruemmer F."/>
            <person name="Labrenz M."/>
            <person name="Spormann A.M."/>
            <person name="Op Den Camp H."/>
            <person name="Overmann J."/>
            <person name="Amann R."/>
            <person name="Jetten M.S.M."/>
            <person name="Mascher T."/>
            <person name="Medema M.H."/>
            <person name="Devos D.P."/>
            <person name="Kaster A.-K."/>
            <person name="Ovreas L."/>
            <person name="Rohde M."/>
            <person name="Galperin M.Y."/>
            <person name="Jogler C."/>
        </authorList>
    </citation>
    <scope>NUCLEOTIDE SEQUENCE [LARGE SCALE GENOMIC DNA]</scope>
    <source>
        <strain evidence="17 18">CA13</strain>
    </source>
</reference>
<dbReference type="NCBIfam" id="NF001591">
    <property type="entry name" value="PRK00393.1"/>
    <property type="match status" value="1"/>
</dbReference>
<keyword evidence="7 15" id="KW-0686">Riboflavin biosynthesis</keyword>